<proteinExistence type="predicted"/>
<dbReference type="Proteomes" id="UP000309128">
    <property type="component" value="Unassembled WGS sequence"/>
</dbReference>
<sequence>MTGPERALPLGPDARDMKASAYDNSQMAVQGEGTQHVHFHGVSRPHVTLLPMVAPPPMVGRDGEIAALVGKVDAALREGRPLLISAVHGMAGVGKTALARAVAVQVKERFTDARVEVDLYGFTPDTDPADPRDVLAELLGWAGFEAADIPGSLDGRSRLWRGWLAGRRVLLLLDNVRTVEQVMPLLPQDAPHCLTLITSRSSLDDLDDADRLPVDLLDPPEAVSLLRRRARRPLAGDGILADVARLCGWLPLALDPVGRLLARQDPAMVLELMTEAMRDGGRRFRHMTKVDQAIRAAFTVSYQALDTGQRQVLRCCAWHPGPDFDVRSIAPLAGLSPSVTRLRLDELAAEAMLTRQPTDRYGFHDVFLECARRQADAEDSADERRAGHDRLYATLRDHVRIAISMLTTTAPGDPSFGSPGQARSWLMAATSEVRVAADIALAQRHPKALALANEVAWWLRLNDRYLQAHDLYTAMRNTAVAQGDRSGQAGAMYGLASVAAMRGEFGQAEEAYRQARGLYEEIGNESGQADAMHGLGDVAFVRGEFGPAEEAYRQARGLYEGTGDRTGQAHALQGLGDVAFTRGEFAPAAQAYRQARRLFEEIGDRLGQAGAMWRLGDIARMRDEDGPAEEAYRQAHSLYEEIGDRLGQAHALRGLGEVASMRGDDGSAEEAFTQARDLYEEIGNRLGQANAILGLAQLAHARDHKHEAGLAYAAAAEIYQSIGLDYWADLCRAERENVVEDY</sequence>
<dbReference type="PANTHER" id="PTHR47691:SF3">
    <property type="entry name" value="HTH-TYPE TRANSCRIPTIONAL REGULATOR RV0890C-RELATED"/>
    <property type="match status" value="1"/>
</dbReference>
<evidence type="ECO:0000259" key="1">
    <source>
        <dbReference type="Pfam" id="PF00931"/>
    </source>
</evidence>
<dbReference type="Gene3D" id="3.40.50.300">
    <property type="entry name" value="P-loop containing nucleotide triphosphate hydrolases"/>
    <property type="match status" value="1"/>
</dbReference>
<dbReference type="SUPFAM" id="SSF52540">
    <property type="entry name" value="P-loop containing nucleoside triphosphate hydrolases"/>
    <property type="match status" value="1"/>
</dbReference>
<dbReference type="InterPro" id="IPR002182">
    <property type="entry name" value="NB-ARC"/>
</dbReference>
<keyword evidence="3" id="KW-1185">Reference proteome</keyword>
<dbReference type="Pfam" id="PF00931">
    <property type="entry name" value="NB-ARC"/>
    <property type="match status" value="1"/>
</dbReference>
<dbReference type="InterPro" id="IPR019734">
    <property type="entry name" value="TPR_rpt"/>
</dbReference>
<dbReference type="InterPro" id="IPR027417">
    <property type="entry name" value="P-loop_NTPase"/>
</dbReference>
<feature type="domain" description="NB-ARC" evidence="1">
    <location>
        <begin position="69"/>
        <end position="227"/>
    </location>
</feature>
<comment type="caution">
    <text evidence="2">The sequence shown here is derived from an EMBL/GenBank/DDBJ whole genome shotgun (WGS) entry which is preliminary data.</text>
</comment>
<evidence type="ECO:0000313" key="3">
    <source>
        <dbReference type="Proteomes" id="UP000309128"/>
    </source>
</evidence>
<dbReference type="SUPFAM" id="SSF48452">
    <property type="entry name" value="TPR-like"/>
    <property type="match status" value="2"/>
</dbReference>
<dbReference type="AlphaFoldDB" id="A0A5S4FU38"/>
<dbReference type="SMART" id="SM00028">
    <property type="entry name" value="TPR"/>
    <property type="match status" value="5"/>
</dbReference>
<protein>
    <submittedName>
        <fullName evidence="2">Tetratricopeptide repeat protein</fullName>
    </submittedName>
</protein>
<accession>A0A5S4FU38</accession>
<dbReference type="Pfam" id="PF13424">
    <property type="entry name" value="TPR_12"/>
    <property type="match status" value="2"/>
</dbReference>
<dbReference type="InterPro" id="IPR011990">
    <property type="entry name" value="TPR-like_helical_dom_sf"/>
</dbReference>
<dbReference type="Gene3D" id="1.25.40.10">
    <property type="entry name" value="Tetratricopeptide repeat domain"/>
    <property type="match status" value="2"/>
</dbReference>
<reference evidence="2 3" key="1">
    <citation type="submission" date="2019-05" db="EMBL/GenBank/DDBJ databases">
        <title>Draft genome sequence of Nonomuraea turkmeniaca DSM 43926.</title>
        <authorList>
            <person name="Saricaoglu S."/>
            <person name="Isik K."/>
        </authorList>
    </citation>
    <scope>NUCLEOTIDE SEQUENCE [LARGE SCALE GENOMIC DNA]</scope>
    <source>
        <strain evidence="2 3">DSM 43926</strain>
    </source>
</reference>
<name>A0A5S4FU38_9ACTN</name>
<organism evidence="2 3">
    <name type="scientific">Nonomuraea turkmeniaca</name>
    <dbReference type="NCBI Taxonomy" id="103838"/>
    <lineage>
        <taxon>Bacteria</taxon>
        <taxon>Bacillati</taxon>
        <taxon>Actinomycetota</taxon>
        <taxon>Actinomycetes</taxon>
        <taxon>Streptosporangiales</taxon>
        <taxon>Streptosporangiaceae</taxon>
        <taxon>Nonomuraea</taxon>
    </lineage>
</organism>
<evidence type="ECO:0000313" key="2">
    <source>
        <dbReference type="EMBL" id="TMR24276.1"/>
    </source>
</evidence>
<dbReference type="PANTHER" id="PTHR47691">
    <property type="entry name" value="REGULATOR-RELATED"/>
    <property type="match status" value="1"/>
</dbReference>
<dbReference type="EMBL" id="VCKY01000011">
    <property type="protein sequence ID" value="TMR24276.1"/>
    <property type="molecule type" value="Genomic_DNA"/>
</dbReference>
<dbReference type="OrthoDB" id="3440566at2"/>
<gene>
    <name evidence="2" type="ORF">ETD86_05030</name>
</gene>
<dbReference type="PRINTS" id="PR00364">
    <property type="entry name" value="DISEASERSIST"/>
</dbReference>
<dbReference type="GO" id="GO:0043531">
    <property type="term" value="F:ADP binding"/>
    <property type="evidence" value="ECO:0007669"/>
    <property type="project" value="InterPro"/>
</dbReference>